<dbReference type="AlphaFoldDB" id="A0A1G2UKT7"/>
<organism evidence="2 3">
    <name type="scientific">Candidatus Zambryskibacteria bacterium RIFCSPLOWO2_02_FULL_44_12b</name>
    <dbReference type="NCBI Taxonomy" id="1802772"/>
    <lineage>
        <taxon>Bacteria</taxon>
        <taxon>Candidatus Zambryskiibacteriota</taxon>
    </lineage>
</organism>
<dbReference type="SUPFAM" id="SSF143422">
    <property type="entry name" value="Transposase IS200-like"/>
    <property type="match status" value="1"/>
</dbReference>
<dbReference type="GO" id="GO:0003677">
    <property type="term" value="F:DNA binding"/>
    <property type="evidence" value="ECO:0007669"/>
    <property type="project" value="InterPro"/>
</dbReference>
<proteinExistence type="predicted"/>
<dbReference type="Gene3D" id="3.30.70.1290">
    <property type="entry name" value="Transposase IS200-like"/>
    <property type="match status" value="1"/>
</dbReference>
<protein>
    <recommendedName>
        <fullName evidence="1">Transposase IS200-like domain-containing protein</fullName>
    </recommendedName>
</protein>
<evidence type="ECO:0000259" key="1">
    <source>
        <dbReference type="SMART" id="SM01321"/>
    </source>
</evidence>
<dbReference type="PANTHER" id="PTHR34322">
    <property type="entry name" value="TRANSPOSASE, Y1_TNP DOMAIN-CONTAINING"/>
    <property type="match status" value="1"/>
</dbReference>
<dbReference type="EMBL" id="MHWP01000026">
    <property type="protein sequence ID" value="OHB09852.1"/>
    <property type="molecule type" value="Genomic_DNA"/>
</dbReference>
<comment type="caution">
    <text evidence="2">The sequence shown here is derived from an EMBL/GenBank/DDBJ whole genome shotgun (WGS) entry which is preliminary data.</text>
</comment>
<dbReference type="STRING" id="1802772.A3H60_00495"/>
<dbReference type="PANTHER" id="PTHR34322:SF2">
    <property type="entry name" value="TRANSPOSASE IS200-LIKE DOMAIN-CONTAINING PROTEIN"/>
    <property type="match status" value="1"/>
</dbReference>
<name>A0A1G2UKT7_9BACT</name>
<dbReference type="Pfam" id="PF01797">
    <property type="entry name" value="Y1_Tnp"/>
    <property type="match status" value="1"/>
</dbReference>
<evidence type="ECO:0000313" key="3">
    <source>
        <dbReference type="Proteomes" id="UP000177202"/>
    </source>
</evidence>
<dbReference type="SMART" id="SM01321">
    <property type="entry name" value="Y1_Tnp"/>
    <property type="match status" value="1"/>
</dbReference>
<reference evidence="2 3" key="1">
    <citation type="journal article" date="2016" name="Nat. Commun.">
        <title>Thousands of microbial genomes shed light on interconnected biogeochemical processes in an aquifer system.</title>
        <authorList>
            <person name="Anantharaman K."/>
            <person name="Brown C.T."/>
            <person name="Hug L.A."/>
            <person name="Sharon I."/>
            <person name="Castelle C.J."/>
            <person name="Probst A.J."/>
            <person name="Thomas B.C."/>
            <person name="Singh A."/>
            <person name="Wilkins M.J."/>
            <person name="Karaoz U."/>
            <person name="Brodie E.L."/>
            <person name="Williams K.H."/>
            <person name="Hubbard S.S."/>
            <person name="Banfield J.F."/>
        </authorList>
    </citation>
    <scope>NUCLEOTIDE SEQUENCE [LARGE SCALE GENOMIC DNA]</scope>
</reference>
<dbReference type="GO" id="GO:0004803">
    <property type="term" value="F:transposase activity"/>
    <property type="evidence" value="ECO:0007669"/>
    <property type="project" value="InterPro"/>
</dbReference>
<dbReference type="InterPro" id="IPR036515">
    <property type="entry name" value="Transposase_17_sf"/>
</dbReference>
<dbReference type="Proteomes" id="UP000177202">
    <property type="component" value="Unassembled WGS sequence"/>
</dbReference>
<evidence type="ECO:0000313" key="2">
    <source>
        <dbReference type="EMBL" id="OHB09852.1"/>
    </source>
</evidence>
<dbReference type="GO" id="GO:0006313">
    <property type="term" value="P:DNA transposition"/>
    <property type="evidence" value="ECO:0007669"/>
    <property type="project" value="InterPro"/>
</dbReference>
<accession>A0A1G2UKT7</accession>
<sequence length="220" mass="26160">MSLRKTSFVPGEYYHLYNRGNSKQEIFHNIEDYWRFTVLLYVCNSDNNFRMSMIKDSAKNDPYLWERGSQIVSIGAYCLMPNHFHLLVTEKESGGISKFIQKLSTAYVMYHNIKYERTGGLFEGKFKSEHLGTDQYLKYIFSYIHLNPLKLIQKDWKEVGIKNKKASLNYLDNYKYSSYLDFSGIKRKEGAILDKKAYPDYFPSTKNFEREILDWINYKE</sequence>
<gene>
    <name evidence="2" type="ORF">A3H60_00495</name>
</gene>
<feature type="domain" description="Transposase IS200-like" evidence="1">
    <location>
        <begin position="9"/>
        <end position="147"/>
    </location>
</feature>
<dbReference type="InterPro" id="IPR002686">
    <property type="entry name" value="Transposase_17"/>
</dbReference>